<dbReference type="OrthoDB" id="2660621at2"/>
<dbReference type="RefSeq" id="WP_119152141.1">
    <property type="nucleotide sequence ID" value="NZ_JBHSOV010000011.1"/>
</dbReference>
<organism evidence="3 4">
    <name type="scientific">Cohnella faecalis</name>
    <dbReference type="NCBI Taxonomy" id="2315694"/>
    <lineage>
        <taxon>Bacteria</taxon>
        <taxon>Bacillati</taxon>
        <taxon>Bacillota</taxon>
        <taxon>Bacilli</taxon>
        <taxon>Bacillales</taxon>
        <taxon>Paenibacillaceae</taxon>
        <taxon>Cohnella</taxon>
    </lineage>
</organism>
<accession>A0A398CLN3</accession>
<comment type="caution">
    <text evidence="3">The sequence shown here is derived from an EMBL/GenBank/DDBJ whole genome shotgun (WGS) entry which is preliminary data.</text>
</comment>
<feature type="region of interest" description="Disordered" evidence="1">
    <location>
        <begin position="53"/>
        <end position="104"/>
    </location>
</feature>
<dbReference type="Proteomes" id="UP000266340">
    <property type="component" value="Unassembled WGS sequence"/>
</dbReference>
<feature type="compositionally biased region" description="Basic and acidic residues" evidence="1">
    <location>
        <begin position="90"/>
        <end position="104"/>
    </location>
</feature>
<protein>
    <submittedName>
        <fullName evidence="3">Uncharacterized protein</fullName>
    </submittedName>
</protein>
<evidence type="ECO:0000313" key="4">
    <source>
        <dbReference type="Proteomes" id="UP000266340"/>
    </source>
</evidence>
<feature type="transmembrane region" description="Helical" evidence="2">
    <location>
        <begin position="30"/>
        <end position="48"/>
    </location>
</feature>
<gene>
    <name evidence="3" type="ORF">D3H35_26500</name>
</gene>
<evidence type="ECO:0000256" key="1">
    <source>
        <dbReference type="SAM" id="MobiDB-lite"/>
    </source>
</evidence>
<dbReference type="AlphaFoldDB" id="A0A398CLN3"/>
<keyword evidence="2" id="KW-0812">Transmembrane</keyword>
<keyword evidence="2" id="KW-0472">Membrane</keyword>
<dbReference type="EMBL" id="QXJM01000048">
    <property type="protein sequence ID" value="RIE00747.1"/>
    <property type="molecule type" value="Genomic_DNA"/>
</dbReference>
<name>A0A398CLN3_9BACL</name>
<proteinExistence type="predicted"/>
<keyword evidence="4" id="KW-1185">Reference proteome</keyword>
<evidence type="ECO:0000313" key="3">
    <source>
        <dbReference type="EMBL" id="RIE00747.1"/>
    </source>
</evidence>
<sequence length="104" mass="11961">MQSRFHPMFYVLIPLAALGIAQSFESLLSAMFIPIAILLVLYVVYLLSPQGRARKPRYRGPSYPSGPSRFRQPDRAKPKQKRSPSPFRVIEGKKDKDDDTPRYH</sequence>
<evidence type="ECO:0000256" key="2">
    <source>
        <dbReference type="SAM" id="Phobius"/>
    </source>
</evidence>
<reference evidence="3 4" key="1">
    <citation type="submission" date="2018-09" db="EMBL/GenBank/DDBJ databases">
        <title>Cohnella cavernae sp. nov., isolated from a karst cave.</title>
        <authorList>
            <person name="Zhu H."/>
        </authorList>
    </citation>
    <scope>NUCLEOTIDE SEQUENCE [LARGE SCALE GENOMIC DNA]</scope>
    <source>
        <strain evidence="3 4">K2E09-144</strain>
    </source>
</reference>
<feature type="transmembrane region" description="Helical" evidence="2">
    <location>
        <begin position="7"/>
        <end position="24"/>
    </location>
</feature>
<keyword evidence="2" id="KW-1133">Transmembrane helix</keyword>